<dbReference type="RefSeq" id="WP_319633258.1">
    <property type="nucleotide sequence ID" value="NZ_JADEXQ010000186.1"/>
</dbReference>
<dbReference type="EMBL" id="JADEXQ010000186">
    <property type="protein sequence ID" value="MBE9033375.1"/>
    <property type="molecule type" value="Genomic_DNA"/>
</dbReference>
<keyword evidence="1" id="KW-0812">Transmembrane</keyword>
<evidence type="ECO:0000256" key="1">
    <source>
        <dbReference type="SAM" id="Phobius"/>
    </source>
</evidence>
<organism evidence="3 4">
    <name type="scientific">Romeriopsis navalis LEGE 11480</name>
    <dbReference type="NCBI Taxonomy" id="2777977"/>
    <lineage>
        <taxon>Bacteria</taxon>
        <taxon>Bacillati</taxon>
        <taxon>Cyanobacteriota</taxon>
        <taxon>Cyanophyceae</taxon>
        <taxon>Leptolyngbyales</taxon>
        <taxon>Leptolyngbyaceae</taxon>
        <taxon>Romeriopsis</taxon>
        <taxon>Romeriopsis navalis</taxon>
    </lineage>
</organism>
<feature type="transmembrane region" description="Helical" evidence="1">
    <location>
        <begin position="12"/>
        <end position="36"/>
    </location>
</feature>
<keyword evidence="4" id="KW-1185">Reference proteome</keyword>
<feature type="non-terminal residue" evidence="3">
    <location>
        <position position="42"/>
    </location>
</feature>
<protein>
    <recommendedName>
        <fullName evidence="2">YiaAB two helix domain-containing protein</fullName>
    </recommendedName>
</protein>
<comment type="caution">
    <text evidence="3">The sequence shown here is derived from an EMBL/GenBank/DDBJ whole genome shotgun (WGS) entry which is preliminary data.</text>
</comment>
<sequence>MSKELPQTIHSRAWVMQAWTSLAISLSAMTIGIIYLPVNGWI</sequence>
<dbReference type="Proteomes" id="UP000625316">
    <property type="component" value="Unassembled WGS sequence"/>
</dbReference>
<dbReference type="Pfam" id="PF05360">
    <property type="entry name" value="YiaAB"/>
    <property type="match status" value="1"/>
</dbReference>
<feature type="domain" description="YiaAB two helix" evidence="2">
    <location>
        <begin position="14"/>
        <end position="42"/>
    </location>
</feature>
<name>A0A928VRX7_9CYAN</name>
<gene>
    <name evidence="3" type="ORF">IQ266_26935</name>
</gene>
<keyword evidence="1" id="KW-1133">Transmembrane helix</keyword>
<evidence type="ECO:0000313" key="3">
    <source>
        <dbReference type="EMBL" id="MBE9033375.1"/>
    </source>
</evidence>
<evidence type="ECO:0000259" key="2">
    <source>
        <dbReference type="Pfam" id="PF05360"/>
    </source>
</evidence>
<accession>A0A928VRX7</accession>
<dbReference type="InterPro" id="IPR008024">
    <property type="entry name" value="YiaAB"/>
</dbReference>
<reference evidence="3" key="1">
    <citation type="submission" date="2020-10" db="EMBL/GenBank/DDBJ databases">
        <authorList>
            <person name="Castelo-Branco R."/>
            <person name="Eusebio N."/>
            <person name="Adriana R."/>
            <person name="Vieira A."/>
            <person name="Brugerolle De Fraissinette N."/>
            <person name="Rezende De Castro R."/>
            <person name="Schneider M.P."/>
            <person name="Vasconcelos V."/>
            <person name="Leao P.N."/>
        </authorList>
    </citation>
    <scope>NUCLEOTIDE SEQUENCE</scope>
    <source>
        <strain evidence="3">LEGE 11480</strain>
    </source>
</reference>
<evidence type="ECO:0000313" key="4">
    <source>
        <dbReference type="Proteomes" id="UP000625316"/>
    </source>
</evidence>
<proteinExistence type="predicted"/>
<dbReference type="AlphaFoldDB" id="A0A928VRX7"/>
<keyword evidence="1" id="KW-0472">Membrane</keyword>